<accession>A0ABU5N168</accession>
<keyword evidence="2" id="KW-1185">Reference proteome</keyword>
<reference evidence="1 2" key="1">
    <citation type="journal article" date="2024" name="Appl. Environ. Microbiol.">
        <title>Pontiella agarivorans sp. nov., a novel marine anaerobic bacterium capable of degrading macroalgal polysaccharides and fixing nitrogen.</title>
        <authorList>
            <person name="Liu N."/>
            <person name="Kivenson V."/>
            <person name="Peng X."/>
            <person name="Cui Z."/>
            <person name="Lankiewicz T.S."/>
            <person name="Gosselin K.M."/>
            <person name="English C.J."/>
            <person name="Blair E.M."/>
            <person name="O'Malley M.A."/>
            <person name="Valentine D.L."/>
        </authorList>
    </citation>
    <scope>NUCLEOTIDE SEQUENCE [LARGE SCALE GENOMIC DNA]</scope>
    <source>
        <strain evidence="1 2">NLcol2</strain>
    </source>
</reference>
<protein>
    <submittedName>
        <fullName evidence="1">Uncharacterized protein</fullName>
    </submittedName>
</protein>
<dbReference type="EMBL" id="JARVCO010000012">
    <property type="protein sequence ID" value="MDZ8120197.1"/>
    <property type="molecule type" value="Genomic_DNA"/>
</dbReference>
<evidence type="ECO:0000313" key="2">
    <source>
        <dbReference type="Proteomes" id="UP001290861"/>
    </source>
</evidence>
<organism evidence="1 2">
    <name type="scientific">Pontiella agarivorans</name>
    <dbReference type="NCBI Taxonomy" id="3038953"/>
    <lineage>
        <taxon>Bacteria</taxon>
        <taxon>Pseudomonadati</taxon>
        <taxon>Kiritimatiellota</taxon>
        <taxon>Kiritimatiellia</taxon>
        <taxon>Kiritimatiellales</taxon>
        <taxon>Pontiellaceae</taxon>
        <taxon>Pontiella</taxon>
    </lineage>
</organism>
<evidence type="ECO:0000313" key="1">
    <source>
        <dbReference type="EMBL" id="MDZ8120197.1"/>
    </source>
</evidence>
<name>A0ABU5N168_9BACT</name>
<comment type="caution">
    <text evidence="1">The sequence shown here is derived from an EMBL/GenBank/DDBJ whole genome shotgun (WGS) entry which is preliminary data.</text>
</comment>
<gene>
    <name evidence="1" type="ORF">P9H32_16320</name>
</gene>
<sequence>MNTARPKFRTFMNICDIMPFYSPLNEDVRHRYGIRPDIGHVLIVPSHRNTQPPNSAGG</sequence>
<proteinExistence type="predicted"/>
<dbReference type="Proteomes" id="UP001290861">
    <property type="component" value="Unassembled WGS sequence"/>
</dbReference>